<accession>A0ABD2MG99</accession>
<dbReference type="EMBL" id="JABFTP020000001">
    <property type="protein sequence ID" value="KAL3265403.1"/>
    <property type="molecule type" value="Genomic_DNA"/>
</dbReference>
<gene>
    <name evidence="1" type="ORF">HHI36_009609</name>
</gene>
<dbReference type="Proteomes" id="UP001516400">
    <property type="component" value="Unassembled WGS sequence"/>
</dbReference>
<sequence length="175" mass="20753">MISRKKYKRVTLEDIMRKLEVMETNYNQLLDKFDKVAALNDKFNNNTEEIMVEIKDREHRARNIIIYNLDESAHTDLEKRITHDTGEVGSMMELAGIRAEQIVKVVRMGKKVTRARPVKVVFSSQDLVGEIWKNKSTILNNYSRKISIQDDRMEMQRTYYRKIREELDQRKQAGE</sequence>
<organism evidence="1 2">
    <name type="scientific">Cryptolaemus montrouzieri</name>
    <dbReference type="NCBI Taxonomy" id="559131"/>
    <lineage>
        <taxon>Eukaryota</taxon>
        <taxon>Metazoa</taxon>
        <taxon>Ecdysozoa</taxon>
        <taxon>Arthropoda</taxon>
        <taxon>Hexapoda</taxon>
        <taxon>Insecta</taxon>
        <taxon>Pterygota</taxon>
        <taxon>Neoptera</taxon>
        <taxon>Endopterygota</taxon>
        <taxon>Coleoptera</taxon>
        <taxon>Polyphaga</taxon>
        <taxon>Cucujiformia</taxon>
        <taxon>Coccinelloidea</taxon>
        <taxon>Coccinellidae</taxon>
        <taxon>Scymninae</taxon>
        <taxon>Scymnini</taxon>
        <taxon>Cryptolaemus</taxon>
    </lineage>
</organism>
<proteinExistence type="predicted"/>
<keyword evidence="2" id="KW-1185">Reference proteome</keyword>
<evidence type="ECO:0000313" key="1">
    <source>
        <dbReference type="EMBL" id="KAL3265403.1"/>
    </source>
</evidence>
<feature type="non-terminal residue" evidence="1">
    <location>
        <position position="175"/>
    </location>
</feature>
<comment type="caution">
    <text evidence="1">The sequence shown here is derived from an EMBL/GenBank/DDBJ whole genome shotgun (WGS) entry which is preliminary data.</text>
</comment>
<reference evidence="1 2" key="1">
    <citation type="journal article" date="2021" name="BMC Biol.">
        <title>Horizontally acquired antibacterial genes associated with adaptive radiation of ladybird beetles.</title>
        <authorList>
            <person name="Li H.S."/>
            <person name="Tang X.F."/>
            <person name="Huang Y.H."/>
            <person name="Xu Z.Y."/>
            <person name="Chen M.L."/>
            <person name="Du X.Y."/>
            <person name="Qiu B.Y."/>
            <person name="Chen P.T."/>
            <person name="Zhang W."/>
            <person name="Slipinski A."/>
            <person name="Escalona H.E."/>
            <person name="Waterhouse R.M."/>
            <person name="Zwick A."/>
            <person name="Pang H."/>
        </authorList>
    </citation>
    <scope>NUCLEOTIDE SEQUENCE [LARGE SCALE GENOMIC DNA]</scope>
    <source>
        <strain evidence="1">SYSU2018</strain>
    </source>
</reference>
<name>A0ABD2MG99_9CUCU</name>
<protein>
    <submittedName>
        <fullName evidence="1">Uncharacterized protein</fullName>
    </submittedName>
</protein>
<evidence type="ECO:0000313" key="2">
    <source>
        <dbReference type="Proteomes" id="UP001516400"/>
    </source>
</evidence>
<dbReference type="AlphaFoldDB" id="A0ABD2MG99"/>